<name>A0A678ZKA5_9CAUD</name>
<evidence type="ECO:0000313" key="2">
    <source>
        <dbReference type="Proteomes" id="UP000434467"/>
    </source>
</evidence>
<evidence type="ECO:0000313" key="1">
    <source>
        <dbReference type="EMBL" id="AZV02361.1"/>
    </source>
</evidence>
<accession>A0A678ZKA5</accession>
<gene>
    <name evidence="1" type="ORF">Q19_28</name>
</gene>
<dbReference type="EMBL" id="MK290739">
    <property type="protein sequence ID" value="AZV02361.1"/>
    <property type="molecule type" value="Genomic_DNA"/>
</dbReference>
<dbReference type="Pfam" id="PF23835">
    <property type="entry name" value="DUF7205"/>
    <property type="match status" value="1"/>
</dbReference>
<dbReference type="Proteomes" id="UP000434467">
    <property type="component" value="Segment"/>
</dbReference>
<organism evidence="1 2">
    <name type="scientific">Pectobacterium phage Q19</name>
    <dbReference type="NCBI Taxonomy" id="2500576"/>
    <lineage>
        <taxon>Viruses</taxon>
        <taxon>Duplodnaviria</taxon>
        <taxon>Heunggongvirae</taxon>
        <taxon>Uroviricota</taxon>
        <taxon>Caudoviricetes</taxon>
        <taxon>Autographivirales</taxon>
        <taxon>Autotranscriptaviridae</taxon>
        <taxon>Studiervirinae</taxon>
        <taxon>Maklayavirus</taxon>
        <taxon>Maklayavirus Q19</taxon>
    </lineage>
</organism>
<sequence>MIKDWLGNMVKVGDEVIFTAYNGKGLDRGVVEKVNAKTVEVRTSPGPWGTHRKGFGYFIKLNREEVTND</sequence>
<protein>
    <submittedName>
        <fullName evidence="1">Uncharacterized protein</fullName>
    </submittedName>
</protein>
<keyword evidence="2" id="KW-1185">Reference proteome</keyword>
<reference evidence="1" key="1">
    <citation type="submission" date="2018-12" db="EMBL/GenBank/DDBJ databases">
        <authorList>
            <person name="Shneider M.M."/>
            <person name="Kabanova A.P."/>
            <person name="Korzhenkov A.A."/>
            <person name="Toschakov S.V."/>
            <person name="Miroshnikov K.A."/>
        </authorList>
    </citation>
    <scope>NUCLEOTIDE SEQUENCE [LARGE SCALE GENOMIC DNA]</scope>
</reference>
<dbReference type="InterPro" id="IPR055629">
    <property type="entry name" value="DUF7205"/>
</dbReference>
<proteinExistence type="predicted"/>